<feature type="chain" id="PRO_5045161397" description="Tail specific protease domain-containing protein" evidence="2">
    <location>
        <begin position="20"/>
        <end position="875"/>
    </location>
</feature>
<keyword evidence="5" id="KW-1185">Reference proteome</keyword>
<evidence type="ECO:0000256" key="1">
    <source>
        <dbReference type="SAM" id="MobiDB-lite"/>
    </source>
</evidence>
<feature type="domain" description="Tail specific protease" evidence="3">
    <location>
        <begin position="349"/>
        <end position="519"/>
    </location>
</feature>
<sequence length="875" mass="94216">MLVSSVIALLAIGAASVSAADYAPFNLLKDDRDAGRLVFLPTTPAQKNVILTDVENALTIWANYDSKILNYGPASDPFPTVKRLRETIETVTDEEFNLSLTDAFTAMRDQHTRWSNIAPYGCFYVTTGVTFAFIEGDPDIANKPTVVVTSTTKSSGLRSLFGEDFSKIQLGDELQTVDGLTFAEWFKKNQFTSGGGANVFGGQRNGLRYLNTIDGEVSRLPSADSITFQFKSQADPQNSYTAKIPYVSGHSNTCWSLGSNLYKSITGKTLPGTPPVDPPVGAEQPGSAPESNTTRLSSEGYKMRSPGNLERRAVIEPISSSDQKSTVRMNPTNVTGVSWGIYQPDSANMGVIKLENFIPQDIETKIPAIEKAIMIIRSLLVNEFKDTNSVMYDLRDNPGGSTKFADTMVQFFKFGFEPYSDSFLINNITFNLFVRGKDPKLDPFAKAWQETKPGSRYSSPVFASPMEAANTMGQVYVRPMGVFNNARCYSSCEVFSGSIQSQGAGTVFGEDGRTGGGGAAVLGLDPTLITASPDDFKKLPFSQELASGPITYANALSVGVTRTTRTGLYKGQEIEDAGIKADIVVRARWSDLQPNSTTNTQYERIAASLASIGQKSGQSKLYFICEPFSIVEPLGKFPLEVETAGIEEFTVFQADGTTVAAQQKVTTNKQKLSLPVSTAGSVLGNSQLTIVGKTEGRQVLKTIRNVKYIPADDKYIKIGTPGFTFTGTSESVGLYQSTTTAPGNGWNNLKGPWMIGNGVKYVGNIDSSLDVFFTAPVGTNINISLDVALDTELEGDFLSLSVKSSGGVEDFFLSSKGVNDTTKTFNGVSGGNMTVKGTFPFTTKSDQFSVALRFTSDAAVEATGATIRSFTVAAA</sequence>
<dbReference type="SUPFAM" id="SSF52096">
    <property type="entry name" value="ClpP/crotonase"/>
    <property type="match status" value="1"/>
</dbReference>
<dbReference type="Proteomes" id="UP001648503">
    <property type="component" value="Unassembled WGS sequence"/>
</dbReference>
<feature type="compositionally biased region" description="Polar residues" evidence="1">
    <location>
        <begin position="318"/>
        <end position="329"/>
    </location>
</feature>
<organism evidence="4 5">
    <name type="scientific">Batrachochytrium salamandrivorans</name>
    <dbReference type="NCBI Taxonomy" id="1357716"/>
    <lineage>
        <taxon>Eukaryota</taxon>
        <taxon>Fungi</taxon>
        <taxon>Fungi incertae sedis</taxon>
        <taxon>Chytridiomycota</taxon>
        <taxon>Chytridiomycota incertae sedis</taxon>
        <taxon>Chytridiomycetes</taxon>
        <taxon>Rhizophydiales</taxon>
        <taxon>Rhizophydiales incertae sedis</taxon>
        <taxon>Batrachochytrium</taxon>
    </lineage>
</organism>
<evidence type="ECO:0000313" key="5">
    <source>
        <dbReference type="Proteomes" id="UP001648503"/>
    </source>
</evidence>
<protein>
    <recommendedName>
        <fullName evidence="3">Tail specific protease domain-containing protein</fullName>
    </recommendedName>
</protein>
<proteinExistence type="predicted"/>
<gene>
    <name evidence="4" type="ORF">BASA50_011263</name>
</gene>
<feature type="region of interest" description="Disordered" evidence="1">
    <location>
        <begin position="268"/>
        <end position="329"/>
    </location>
</feature>
<feature type="signal peptide" evidence="2">
    <location>
        <begin position="1"/>
        <end position="19"/>
    </location>
</feature>
<dbReference type="EMBL" id="JAFCIX010000555">
    <property type="protein sequence ID" value="KAH6587659.1"/>
    <property type="molecule type" value="Genomic_DNA"/>
</dbReference>
<name>A0ABQ8EZ36_9FUNG</name>
<evidence type="ECO:0000313" key="4">
    <source>
        <dbReference type="EMBL" id="KAH6587659.1"/>
    </source>
</evidence>
<evidence type="ECO:0000256" key="2">
    <source>
        <dbReference type="SAM" id="SignalP"/>
    </source>
</evidence>
<keyword evidence="2" id="KW-0732">Signal</keyword>
<dbReference type="Gene3D" id="3.90.226.10">
    <property type="entry name" value="2-enoyl-CoA Hydratase, Chain A, domain 1"/>
    <property type="match status" value="1"/>
</dbReference>
<evidence type="ECO:0000259" key="3">
    <source>
        <dbReference type="Pfam" id="PF03572"/>
    </source>
</evidence>
<dbReference type="InterPro" id="IPR005151">
    <property type="entry name" value="Tail-specific_protease"/>
</dbReference>
<dbReference type="PANTHER" id="PTHR32060">
    <property type="entry name" value="TAIL-SPECIFIC PROTEASE"/>
    <property type="match status" value="1"/>
</dbReference>
<comment type="caution">
    <text evidence="4">The sequence shown here is derived from an EMBL/GenBank/DDBJ whole genome shotgun (WGS) entry which is preliminary data.</text>
</comment>
<dbReference type="PANTHER" id="PTHR32060:SF22">
    <property type="entry name" value="CARBOXYL-TERMINAL-PROCESSING PEPTIDASE 3, CHLOROPLASTIC"/>
    <property type="match status" value="1"/>
</dbReference>
<dbReference type="InterPro" id="IPR029045">
    <property type="entry name" value="ClpP/crotonase-like_dom_sf"/>
</dbReference>
<accession>A0ABQ8EZ36</accession>
<reference evidence="4 5" key="1">
    <citation type="submission" date="2021-02" db="EMBL/GenBank/DDBJ databases">
        <title>Variation within the Batrachochytrium salamandrivorans European outbreak.</title>
        <authorList>
            <person name="Kelly M."/>
            <person name="Pasmans F."/>
            <person name="Shea T.P."/>
            <person name="Munoz J.F."/>
            <person name="Carranza S."/>
            <person name="Cuomo C.A."/>
            <person name="Martel A."/>
        </authorList>
    </citation>
    <scope>NUCLEOTIDE SEQUENCE [LARGE SCALE GENOMIC DNA]</scope>
    <source>
        <strain evidence="4 5">AMFP18/2</strain>
    </source>
</reference>
<dbReference type="Pfam" id="PF03572">
    <property type="entry name" value="Peptidase_S41"/>
    <property type="match status" value="1"/>
</dbReference>